<dbReference type="FunFam" id="3.40.50.2000:FF:000061">
    <property type="entry name" value="UDP-glycosyltransferase 83A1"/>
    <property type="match status" value="1"/>
</dbReference>
<gene>
    <name evidence="4" type="ORF">CXB51_032758</name>
</gene>
<evidence type="ECO:0000256" key="1">
    <source>
        <dbReference type="ARBA" id="ARBA00009995"/>
    </source>
</evidence>
<dbReference type="GO" id="GO:0080044">
    <property type="term" value="F:quercetin 7-O-glucosyltransferase activity"/>
    <property type="evidence" value="ECO:0007669"/>
    <property type="project" value="TreeGrafter"/>
</dbReference>
<keyword evidence="3" id="KW-0808">Transferase</keyword>
<dbReference type="SUPFAM" id="SSF53756">
    <property type="entry name" value="UDP-Glycosyltransferase/glycogen phosphorylase"/>
    <property type="match status" value="2"/>
</dbReference>
<dbReference type="Gene3D" id="3.40.50.2000">
    <property type="entry name" value="Glycogen Phosphorylase B"/>
    <property type="match status" value="4"/>
</dbReference>
<dbReference type="FunFam" id="3.40.50.2000:FF:000056">
    <property type="entry name" value="Glycosyltransferase"/>
    <property type="match status" value="1"/>
</dbReference>
<dbReference type="Pfam" id="PF00201">
    <property type="entry name" value="UDPGT"/>
    <property type="match status" value="2"/>
</dbReference>
<dbReference type="PANTHER" id="PTHR11926">
    <property type="entry name" value="GLUCOSYL/GLUCURONOSYL TRANSFERASES"/>
    <property type="match status" value="1"/>
</dbReference>
<dbReference type="Proteomes" id="UP000701853">
    <property type="component" value="Chromosome 12"/>
</dbReference>
<comment type="similarity">
    <text evidence="1">Belongs to the UDP-glycosyltransferase family.</text>
</comment>
<dbReference type="GO" id="GO:0080043">
    <property type="term" value="F:quercetin 3-O-glucosyltransferase activity"/>
    <property type="evidence" value="ECO:0007669"/>
    <property type="project" value="TreeGrafter"/>
</dbReference>
<dbReference type="PANTHER" id="PTHR11926:SF1412">
    <property type="entry name" value="UDP-GLYCOSYLTRANSFERASE 83A1-LIKE"/>
    <property type="match status" value="1"/>
</dbReference>
<dbReference type="FunFam" id="3.40.50.2000:FF:000108">
    <property type="entry name" value="UDP-glycosyltransferase 83A1"/>
    <property type="match status" value="1"/>
</dbReference>
<dbReference type="AlphaFoldDB" id="A0A8J5Y2C3"/>
<dbReference type="EMBL" id="JAHUZN010000012">
    <property type="protein sequence ID" value="KAG8475798.1"/>
    <property type="molecule type" value="Genomic_DNA"/>
</dbReference>
<dbReference type="OrthoDB" id="5835829at2759"/>
<organism evidence="4 5">
    <name type="scientific">Gossypium anomalum</name>
    <dbReference type="NCBI Taxonomy" id="47600"/>
    <lineage>
        <taxon>Eukaryota</taxon>
        <taxon>Viridiplantae</taxon>
        <taxon>Streptophyta</taxon>
        <taxon>Embryophyta</taxon>
        <taxon>Tracheophyta</taxon>
        <taxon>Spermatophyta</taxon>
        <taxon>Magnoliopsida</taxon>
        <taxon>eudicotyledons</taxon>
        <taxon>Gunneridae</taxon>
        <taxon>Pentapetalae</taxon>
        <taxon>rosids</taxon>
        <taxon>malvids</taxon>
        <taxon>Malvales</taxon>
        <taxon>Malvaceae</taxon>
        <taxon>Malvoideae</taxon>
        <taxon>Gossypium</taxon>
    </lineage>
</organism>
<evidence type="ECO:0000256" key="2">
    <source>
        <dbReference type="ARBA" id="ARBA00022676"/>
    </source>
</evidence>
<accession>A0A8J5Y2C3</accession>
<protein>
    <recommendedName>
        <fullName evidence="6">UDP-glycosyltransferases domain-containing protein</fullName>
    </recommendedName>
</protein>
<keyword evidence="5" id="KW-1185">Reference proteome</keyword>
<name>A0A8J5Y2C3_9ROSI</name>
<evidence type="ECO:0008006" key="6">
    <source>
        <dbReference type="Google" id="ProtNLM"/>
    </source>
</evidence>
<evidence type="ECO:0000313" key="4">
    <source>
        <dbReference type="EMBL" id="KAG8475798.1"/>
    </source>
</evidence>
<proteinExistence type="inferred from homology"/>
<keyword evidence="2" id="KW-0328">Glycosyltransferase</keyword>
<evidence type="ECO:0000256" key="3">
    <source>
        <dbReference type="ARBA" id="ARBA00022679"/>
    </source>
</evidence>
<sequence length="839" mass="92521">MEPLPEEQSSITLISIPHCVDEDVRNDALKTVETIESIRRVIPVYLEDLIAKINHWGALEVAKKMGLEAVAIWPAGAPCLALAAHIPQLLQHEIISNDGIVMKYEPIMLSEEVPACTWSSSDIGWTSSHPILRKALLGFYSIVPQYAKFYDMILCNSVYELDSPVFKLVPNALPIGPLLARKTWPQDSTCLAWLNKQPAASVIYVAFGSSKMASAQQVEELALGLELSGHPFLWVVRPNFMDGSTVKFPDGFKDRVSGKGKIIEWTLQEAVLAHPLVLCFVSHCGWNSTMEGLTMGVPFLCWPNIADQFSNKNYICNVLKTGLELMKGENGITTRHEISSKINTLISSDVKVAGFALVITTRKIQDHYKNNLKERQQDHNISTRRGHVIVIPHAAQGHLAPLVKLSLQIAAHGVKVTLVNTEFIHEKVMASLPAKALEEDQSPPISLVSIPDGLEPDDDRRDYVKMTESMRRVMPGHFMKLIENINSRSNGDEKISCVLADTAAGWALEVAEKMGIKRAAVLLSGPASMALALHVPKLVEAGILDSDGTLKTDEPITLSEDIPSWSSSELSWSCSDDPVMQKLLFAYVSTAAKTFKIAEQILCNSFHELDPSAMKLIPKALPIGPFSTTNHFETFAGNLWPEDSTCITWLDKQTPGSVIYIALGSTTMLSPNQVGELALGLELTALPFLWVVRSNMTDGSTAEFPKGFVERVADRSKLVQWAPQEKVLAHPSVSCFVSHCGWNSTMEGLTMGVPFLCWPYFADQFHNRTYICDVWKIGLGLEKDENGIITRNELSSKINTLLSSDEIKANSFQLKGVARKSVAEGGSSFKNFKGFIDQI</sequence>
<comment type="caution">
    <text evidence="4">The sequence shown here is derived from an EMBL/GenBank/DDBJ whole genome shotgun (WGS) entry which is preliminary data.</text>
</comment>
<evidence type="ECO:0000313" key="5">
    <source>
        <dbReference type="Proteomes" id="UP000701853"/>
    </source>
</evidence>
<dbReference type="CDD" id="cd03784">
    <property type="entry name" value="GT1_Gtf-like"/>
    <property type="match status" value="2"/>
</dbReference>
<dbReference type="InterPro" id="IPR002213">
    <property type="entry name" value="UDP_glucos_trans"/>
</dbReference>
<reference evidence="4 5" key="1">
    <citation type="journal article" date="2021" name="bioRxiv">
        <title>The Gossypium anomalum genome as a resource for cotton improvement and evolutionary analysis of hybrid incompatibility.</title>
        <authorList>
            <person name="Grover C.E."/>
            <person name="Yuan D."/>
            <person name="Arick M.A."/>
            <person name="Miller E.R."/>
            <person name="Hu G."/>
            <person name="Peterson D.G."/>
            <person name="Wendel J.F."/>
            <person name="Udall J.A."/>
        </authorList>
    </citation>
    <scope>NUCLEOTIDE SEQUENCE [LARGE SCALE GENOMIC DNA]</scope>
    <source>
        <strain evidence="4">JFW-Udall</strain>
        <tissue evidence="4">Leaf</tissue>
    </source>
</reference>